<reference evidence="3 4" key="1">
    <citation type="submission" date="2015-06" db="EMBL/GenBank/DDBJ databases">
        <title>Draft genome of the ant-associated black yeast Phialophora attae CBS 131958.</title>
        <authorList>
            <person name="Moreno L.F."/>
            <person name="Stielow B.J."/>
            <person name="de Hoog S."/>
            <person name="Vicente V.A."/>
            <person name="Weiss V.A."/>
            <person name="de Vries M."/>
            <person name="Cruz L.M."/>
            <person name="Souza E.M."/>
        </authorList>
    </citation>
    <scope>NUCLEOTIDE SEQUENCE [LARGE SCALE GENOMIC DNA]</scope>
    <source>
        <strain evidence="3 4">CBS 131958</strain>
    </source>
</reference>
<dbReference type="GO" id="GO:0019284">
    <property type="term" value="P:L-methionine salvage from S-adenosylmethionine"/>
    <property type="evidence" value="ECO:0007669"/>
    <property type="project" value="TreeGrafter"/>
</dbReference>
<dbReference type="GO" id="GO:0009116">
    <property type="term" value="P:nucleoside metabolic process"/>
    <property type="evidence" value="ECO:0007669"/>
    <property type="project" value="InterPro"/>
</dbReference>
<dbReference type="VEuPathDB" id="FungiDB:AB675_1807"/>
<dbReference type="PANTHER" id="PTHR46832">
    <property type="entry name" value="5'-METHYLTHIOADENOSINE/S-ADENOSYLHOMOCYSTEINE NUCLEOSIDASE"/>
    <property type="match status" value="1"/>
</dbReference>
<evidence type="ECO:0000313" key="4">
    <source>
        <dbReference type="Proteomes" id="UP000038010"/>
    </source>
</evidence>
<dbReference type="EMBL" id="LFJN01000006">
    <property type="protein sequence ID" value="KPI43114.1"/>
    <property type="molecule type" value="Genomic_DNA"/>
</dbReference>
<evidence type="ECO:0000313" key="3">
    <source>
        <dbReference type="EMBL" id="KPI43114.1"/>
    </source>
</evidence>
<comment type="caution">
    <text evidence="3">The sequence shown here is derived from an EMBL/GenBank/DDBJ whole genome shotgun (WGS) entry which is preliminary data.</text>
</comment>
<protein>
    <recommendedName>
        <fullName evidence="2">Nucleoside phosphorylase domain-containing protein</fullName>
    </recommendedName>
</protein>
<sequence>MATLLQINNLRTLRSCKLCVICAKSDEAEVVKDRWAIRTRIAGADVAELPKAFASHDFYTSTFELDEANEKNDRKLSYYLTYTSRQGIQSFAAEAASLFTVLKPTYAVMVGCCAALKGRDYQLEDVVFGEKAINYEEGKWSLDPETKKPVFAADVKTVDAQSSSMGGFLQKYHHRTEWKHGDYISGCSVRLDADAVFKSVRSYLRNAGALEMEASAFLQVCQVTGVHAFGVIKGVSDLGDEHKGVGHNNHYRPSLKNAADATKSFVEYKLARLPPGDANIDGEPGAVVVDGYHTNFISVLVGKLLRLKKTVEVNDNAVKIVGIRVVLPRDYDAIQYDYSAVEKIQQNFELTEVSLAGGARTTPAWVKGQYIFDFPTTIGSSLRNHPNQPEQIKFFKTKLATLLRKGNDDAFVKILEWPEFEALSSQIDAQTPVHSIVLKDSATVKSPGAEAPTTNNVVKEAGSEAPDASQDWVKLEG</sequence>
<accession>A0A0N1HUM0</accession>
<dbReference type="GO" id="GO:0005829">
    <property type="term" value="C:cytosol"/>
    <property type="evidence" value="ECO:0007669"/>
    <property type="project" value="TreeGrafter"/>
</dbReference>
<feature type="region of interest" description="Disordered" evidence="1">
    <location>
        <begin position="445"/>
        <end position="477"/>
    </location>
</feature>
<dbReference type="OrthoDB" id="4129906at2759"/>
<evidence type="ECO:0000256" key="1">
    <source>
        <dbReference type="SAM" id="MobiDB-lite"/>
    </source>
</evidence>
<gene>
    <name evidence="3" type="ORF">AB675_1807</name>
</gene>
<evidence type="ECO:0000259" key="2">
    <source>
        <dbReference type="Pfam" id="PF01048"/>
    </source>
</evidence>
<name>A0A0N1HUM0_9EURO</name>
<dbReference type="GeneID" id="28733606"/>
<dbReference type="GO" id="GO:0008782">
    <property type="term" value="F:adenosylhomocysteine nucleosidase activity"/>
    <property type="evidence" value="ECO:0007669"/>
    <property type="project" value="TreeGrafter"/>
</dbReference>
<dbReference type="InterPro" id="IPR035994">
    <property type="entry name" value="Nucleoside_phosphorylase_sf"/>
</dbReference>
<dbReference type="PANTHER" id="PTHR46832:SF1">
    <property type="entry name" value="5'-METHYLTHIOADENOSINE_S-ADENOSYLHOMOCYSTEINE NUCLEOSIDASE"/>
    <property type="match status" value="1"/>
</dbReference>
<dbReference type="SUPFAM" id="SSF53167">
    <property type="entry name" value="Purine and uridine phosphorylases"/>
    <property type="match status" value="1"/>
</dbReference>
<dbReference type="Gene3D" id="3.40.50.1580">
    <property type="entry name" value="Nucleoside phosphorylase domain"/>
    <property type="match status" value="1"/>
</dbReference>
<keyword evidence="4" id="KW-1185">Reference proteome</keyword>
<proteinExistence type="predicted"/>
<feature type="domain" description="Nucleoside phosphorylase" evidence="2">
    <location>
        <begin position="19"/>
        <end position="265"/>
    </location>
</feature>
<dbReference type="SMR" id="A0A0N1HUM0"/>
<dbReference type="Proteomes" id="UP000038010">
    <property type="component" value="Unassembled WGS sequence"/>
</dbReference>
<organism evidence="3 4">
    <name type="scientific">Cyphellophora attinorum</name>
    <dbReference type="NCBI Taxonomy" id="1664694"/>
    <lineage>
        <taxon>Eukaryota</taxon>
        <taxon>Fungi</taxon>
        <taxon>Dikarya</taxon>
        <taxon>Ascomycota</taxon>
        <taxon>Pezizomycotina</taxon>
        <taxon>Eurotiomycetes</taxon>
        <taxon>Chaetothyriomycetidae</taxon>
        <taxon>Chaetothyriales</taxon>
        <taxon>Cyphellophoraceae</taxon>
        <taxon>Cyphellophora</taxon>
    </lineage>
</organism>
<dbReference type="Pfam" id="PF01048">
    <property type="entry name" value="PNP_UDP_1"/>
    <property type="match status" value="1"/>
</dbReference>
<dbReference type="InterPro" id="IPR000845">
    <property type="entry name" value="Nucleoside_phosphorylase_d"/>
</dbReference>
<dbReference type="RefSeq" id="XP_018003077.1">
    <property type="nucleotide sequence ID" value="XM_018141727.1"/>
</dbReference>
<dbReference type="AlphaFoldDB" id="A0A0N1HUM0"/>
<dbReference type="GO" id="GO:0008930">
    <property type="term" value="F:methylthioadenosine nucleosidase activity"/>
    <property type="evidence" value="ECO:0007669"/>
    <property type="project" value="TreeGrafter"/>
</dbReference>